<dbReference type="PANTHER" id="PTHR11558:SF11">
    <property type="entry name" value="SPERMIDINE SYNTHASE"/>
    <property type="match status" value="1"/>
</dbReference>
<dbReference type="InterPro" id="IPR001045">
    <property type="entry name" value="Spermi_synthase"/>
</dbReference>
<dbReference type="Gene3D" id="3.40.50.150">
    <property type="entry name" value="Vaccinia Virus protein VP39"/>
    <property type="match status" value="2"/>
</dbReference>
<proteinExistence type="predicted"/>
<dbReference type="PANTHER" id="PTHR11558">
    <property type="entry name" value="SPERMIDINE/SPERMINE SYNTHASE"/>
    <property type="match status" value="1"/>
</dbReference>
<organism evidence="1 2">
    <name type="scientific">Diploscapter pachys</name>
    <dbReference type="NCBI Taxonomy" id="2018661"/>
    <lineage>
        <taxon>Eukaryota</taxon>
        <taxon>Metazoa</taxon>
        <taxon>Ecdysozoa</taxon>
        <taxon>Nematoda</taxon>
        <taxon>Chromadorea</taxon>
        <taxon>Rhabditida</taxon>
        <taxon>Rhabditina</taxon>
        <taxon>Rhabditomorpha</taxon>
        <taxon>Rhabditoidea</taxon>
        <taxon>Rhabditidae</taxon>
        <taxon>Diploscapter</taxon>
    </lineage>
</organism>
<dbReference type="GO" id="GO:0008295">
    <property type="term" value="P:spermidine biosynthetic process"/>
    <property type="evidence" value="ECO:0007669"/>
    <property type="project" value="TreeGrafter"/>
</dbReference>
<evidence type="ECO:0000313" key="1">
    <source>
        <dbReference type="EMBL" id="PAV85886.1"/>
    </source>
</evidence>
<dbReference type="STRING" id="2018661.A0A2A2LI00"/>
<dbReference type="EMBL" id="LIAE01006717">
    <property type="protein sequence ID" value="PAV85886.1"/>
    <property type="molecule type" value="Genomic_DNA"/>
</dbReference>
<name>A0A2A2LI00_9BILA</name>
<dbReference type="OrthoDB" id="2016285at2759"/>
<accession>A0A2A2LI00</accession>
<gene>
    <name evidence="1" type="ORF">WR25_09136</name>
</gene>
<sequence>MDFVKINMTSVDILPITRLIAKSWFGFEETDTQRIIIQDGIEFIRNAAKYQIKYDVILIDVAGSQIENDDETVCPTPAFLKEETLENLQQMLLPNGTFIMDLIYTKHQYNETLNTLIKDRLLTYFDDCYQEFNGVMAETMMYCSFEKGNNPIENPLLFVQRYDKIRPLLSFRQTHLENLYLQWQEIKKNEALNKETSQTCNKNELLMAYRSLVTNDKGESVQMKLRHTEAVVECPIPLTLEDKDSRRWKVNKKYTSLRYPRQLIIGPFLTGTMQIHSDKMYEILLIGFAGGLIPNYISTMDFVKIKMTNVEILPITRRIATDWFGFVENDSQKLVIEDGVKFVDKAVKNGAKYDVILVDVVGSRFNTKTALISPPQAFIEPETLENLKTILGPNGTIIFNVLYTHYDKTFNEFVSLSVCLCV</sequence>
<dbReference type="Proteomes" id="UP000218231">
    <property type="component" value="Unassembled WGS sequence"/>
</dbReference>
<comment type="caution">
    <text evidence="1">The sequence shown here is derived from an EMBL/GenBank/DDBJ whole genome shotgun (WGS) entry which is preliminary data.</text>
</comment>
<protein>
    <recommendedName>
        <fullName evidence="3">PABS domain-containing protein</fullName>
    </recommendedName>
</protein>
<dbReference type="GO" id="GO:0004766">
    <property type="term" value="F:spermidine synthase activity"/>
    <property type="evidence" value="ECO:0007669"/>
    <property type="project" value="TreeGrafter"/>
</dbReference>
<dbReference type="AlphaFoldDB" id="A0A2A2LI00"/>
<dbReference type="SUPFAM" id="SSF53335">
    <property type="entry name" value="S-adenosyl-L-methionine-dependent methyltransferases"/>
    <property type="match status" value="2"/>
</dbReference>
<reference evidence="1 2" key="1">
    <citation type="journal article" date="2017" name="Curr. Biol.">
        <title>Genome architecture and evolution of a unichromosomal asexual nematode.</title>
        <authorList>
            <person name="Fradin H."/>
            <person name="Zegar C."/>
            <person name="Gutwein M."/>
            <person name="Lucas J."/>
            <person name="Kovtun M."/>
            <person name="Corcoran D."/>
            <person name="Baugh L.R."/>
            <person name="Kiontke K."/>
            <person name="Gunsalus K."/>
            <person name="Fitch D.H."/>
            <person name="Piano F."/>
        </authorList>
    </citation>
    <scope>NUCLEOTIDE SEQUENCE [LARGE SCALE GENOMIC DNA]</scope>
    <source>
        <strain evidence="1">PF1309</strain>
    </source>
</reference>
<keyword evidence="2" id="KW-1185">Reference proteome</keyword>
<dbReference type="InterPro" id="IPR029063">
    <property type="entry name" value="SAM-dependent_MTases_sf"/>
</dbReference>
<evidence type="ECO:0000313" key="2">
    <source>
        <dbReference type="Proteomes" id="UP000218231"/>
    </source>
</evidence>
<dbReference type="GO" id="GO:0005829">
    <property type="term" value="C:cytosol"/>
    <property type="evidence" value="ECO:0007669"/>
    <property type="project" value="TreeGrafter"/>
</dbReference>
<evidence type="ECO:0008006" key="3">
    <source>
        <dbReference type="Google" id="ProtNLM"/>
    </source>
</evidence>